<dbReference type="PANTHER" id="PTHR41248:SF1">
    <property type="entry name" value="NORD PROTEIN"/>
    <property type="match status" value="1"/>
</dbReference>
<dbReference type="OrthoDB" id="2370292at2"/>
<sequence>MTRFHDSKVDTKLFMQLQDLATVLSGNPNLDFEYSYGSQIDLVDERVTVSQIWRKLDQDTKEAGFKSDVLLRTIGTLHYSDIPTVQAYMESIQESDLPKFATQLFALLEDIRLEEIVKKNRPGTVAMFKKRRNYLRNYFDMQLAANVTRSFALDELFCLIYLLIQADSPDPNFPRANEEQLSHLEQLKPLLYSVYEARSTDATVRICEQIVFRLNRDYKDSINEYFIFPIGHLETYTKNTLFDELTRTDELVNDDEDEVDKEKSEYFDETFSTWHRENKNEDRKQNFLQFELEQGSKTSMLGGGARETEDADQAMASIQGTSGESKQEDYSKMEAVDKQAAKDQKQGSESSYGEENADAVKLIKEAHAPSREDEELYREYVAEIDLFHRKLANTIKKTIEHKKTTPRKDLLAGRLSRNLLPLVLDDTSRVFYKKDQESKEFDAVFTLLIDCSASMVGKMEETKKGIVLFHEVLKQLQIPHSIIGFWEDANEVREGYQPNYFHIIHAHTDSFYQNNGPKIMQLEPEEDNRDGFSIRVALKDLEARREKNKFLLVFSDGEPAAAGYDQNGIVDTHLAVSEARKKGIDVIGMFLSDGEIGEREDATMENIYGRERVMVPSVAELPEHFAPLLKKLLLKAI</sequence>
<dbReference type="AlphaFoldDB" id="A0A417YCN5"/>
<dbReference type="PANTHER" id="PTHR41248">
    <property type="entry name" value="NORD PROTEIN"/>
    <property type="match status" value="1"/>
</dbReference>
<accession>A0A417YCN5</accession>
<feature type="domain" description="VWFA" evidence="2">
    <location>
        <begin position="442"/>
        <end position="633"/>
    </location>
</feature>
<dbReference type="InterPro" id="IPR025861">
    <property type="entry name" value="CobT_VWA_dom"/>
</dbReference>
<dbReference type="InterPro" id="IPR002035">
    <property type="entry name" value="VWF_A"/>
</dbReference>
<comment type="caution">
    <text evidence="3">The sequence shown here is derived from an EMBL/GenBank/DDBJ whole genome shotgun (WGS) entry which is preliminary data.</text>
</comment>
<feature type="compositionally biased region" description="Basic and acidic residues" evidence="1">
    <location>
        <begin position="325"/>
        <end position="346"/>
    </location>
</feature>
<dbReference type="EMBL" id="QWEH01000014">
    <property type="protein sequence ID" value="RHW30372.1"/>
    <property type="molecule type" value="Genomic_DNA"/>
</dbReference>
<dbReference type="RefSeq" id="WP_118890005.1">
    <property type="nucleotide sequence ID" value="NZ_JAMAWL010000011.1"/>
</dbReference>
<evidence type="ECO:0000256" key="1">
    <source>
        <dbReference type="SAM" id="MobiDB-lite"/>
    </source>
</evidence>
<proteinExistence type="predicted"/>
<gene>
    <name evidence="3" type="ORF">D1B32_17530</name>
</gene>
<evidence type="ECO:0000313" key="4">
    <source>
        <dbReference type="Proteomes" id="UP000285456"/>
    </source>
</evidence>
<dbReference type="Gene3D" id="3.40.50.410">
    <property type="entry name" value="von Willebrand factor, type A domain"/>
    <property type="match status" value="1"/>
</dbReference>
<protein>
    <submittedName>
        <fullName evidence="3">VWA domain-containing protein</fullName>
    </submittedName>
</protein>
<dbReference type="InterPro" id="IPR051928">
    <property type="entry name" value="NorD/CobT"/>
</dbReference>
<dbReference type="Proteomes" id="UP000285456">
    <property type="component" value="Unassembled WGS sequence"/>
</dbReference>
<organism evidence="3 4">
    <name type="scientific">Oceanobacillus profundus</name>
    <dbReference type="NCBI Taxonomy" id="372463"/>
    <lineage>
        <taxon>Bacteria</taxon>
        <taxon>Bacillati</taxon>
        <taxon>Bacillota</taxon>
        <taxon>Bacilli</taxon>
        <taxon>Bacillales</taxon>
        <taxon>Bacillaceae</taxon>
        <taxon>Oceanobacillus</taxon>
    </lineage>
</organism>
<feature type="region of interest" description="Disordered" evidence="1">
    <location>
        <begin position="318"/>
        <end position="356"/>
    </location>
</feature>
<dbReference type="SUPFAM" id="SSF53300">
    <property type="entry name" value="vWA-like"/>
    <property type="match status" value="1"/>
</dbReference>
<evidence type="ECO:0000259" key="2">
    <source>
        <dbReference type="SMART" id="SM00327"/>
    </source>
</evidence>
<keyword evidence="4" id="KW-1185">Reference proteome</keyword>
<dbReference type="Pfam" id="PF11775">
    <property type="entry name" value="CobT_C"/>
    <property type="match status" value="1"/>
</dbReference>
<dbReference type="CDD" id="cd01454">
    <property type="entry name" value="vWA_norD_type"/>
    <property type="match status" value="1"/>
</dbReference>
<evidence type="ECO:0000313" key="3">
    <source>
        <dbReference type="EMBL" id="RHW30372.1"/>
    </source>
</evidence>
<name>A0A417YCN5_9BACI</name>
<dbReference type="InterPro" id="IPR036465">
    <property type="entry name" value="vWFA_dom_sf"/>
</dbReference>
<dbReference type="SMART" id="SM00327">
    <property type="entry name" value="VWA"/>
    <property type="match status" value="1"/>
</dbReference>
<reference evidence="3 4" key="1">
    <citation type="journal article" date="2007" name="Int. J. Syst. Evol. Microbiol.">
        <title>Oceanobacillus profundus sp. nov., isolated from a deep-sea sediment core.</title>
        <authorList>
            <person name="Kim Y.G."/>
            <person name="Choi D.H."/>
            <person name="Hyun S."/>
            <person name="Cho B.C."/>
        </authorList>
    </citation>
    <scope>NUCLEOTIDE SEQUENCE [LARGE SCALE GENOMIC DNA]</scope>
    <source>
        <strain evidence="3 4">DSM 18246</strain>
    </source>
</reference>